<name>A0A329TRA1_9FIRM</name>
<evidence type="ECO:0000259" key="2">
    <source>
        <dbReference type="SMART" id="SM00387"/>
    </source>
</evidence>
<protein>
    <submittedName>
        <fullName evidence="3">ATPase</fullName>
    </submittedName>
</protein>
<feature type="transmembrane region" description="Helical" evidence="1">
    <location>
        <begin position="157"/>
        <end position="176"/>
    </location>
</feature>
<comment type="caution">
    <text evidence="3">The sequence shown here is derived from an EMBL/GenBank/DDBJ whole genome shotgun (WGS) entry which is preliminary data.</text>
</comment>
<dbReference type="InterPro" id="IPR036890">
    <property type="entry name" value="HATPase_C_sf"/>
</dbReference>
<proteinExistence type="predicted"/>
<sequence length="428" mass="47721">MSYELKMKLLMHLVCIVQWGVFALIHWEMLGKGRWKHPFACTALALCGMLVISLWIDFGFFNAASIAFNVLYLLVTSAFFGGTIRQKLMSCMANGVVCLLTENTVIYLYTYLEAVPPAQVIRQPLGVLLMAAAMLIVGGITAQMAKHWGQKQALEPLQLVVAMFFPGVVVVLNMLLMVSGGRFDATQFSVLFTVGLTVAVLVHLLFVQMLNEQVVQKKDSQYRATLEQERAEALMESYTTQRRLTHEFANHLEALSLMLQQNDVAGARGYLTSISKTIQMNSAILNTHNPLLDALLSKKYEEAARKGVMMYFDLSDLKDIPLDRTHLVIVVSNLLNNAIEAAAQAAPPEVHVRMKKTEGELVISVRNRVRQNVEIPEGQLPRSTKREPGHGMGLANVCAVLEAHNAEYTLSCRDNWFRFTCAFPTNGI</sequence>
<dbReference type="EMBL" id="PRKZ01000001">
    <property type="protein sequence ID" value="RAW52032.1"/>
    <property type="molecule type" value="Genomic_DNA"/>
</dbReference>
<keyword evidence="1" id="KW-0812">Transmembrane</keyword>
<feature type="transmembrane region" description="Helical" evidence="1">
    <location>
        <begin position="62"/>
        <end position="80"/>
    </location>
</feature>
<reference evidence="3 4" key="1">
    <citation type="submission" date="2018-02" db="EMBL/GenBank/DDBJ databases">
        <title>Complete genome sequencing of Faecalibacterium prausnitzii strains isolated from the human gut.</title>
        <authorList>
            <person name="Fitzgerald B.C."/>
            <person name="Shkoporov A.N."/>
            <person name="Ross P.R."/>
            <person name="Hill C."/>
        </authorList>
    </citation>
    <scope>NUCLEOTIDE SEQUENCE [LARGE SCALE GENOMIC DNA]</scope>
    <source>
        <strain evidence="3 4">APC942/8-14-2</strain>
    </source>
</reference>
<dbReference type="GO" id="GO:0042802">
    <property type="term" value="F:identical protein binding"/>
    <property type="evidence" value="ECO:0007669"/>
    <property type="project" value="TreeGrafter"/>
</dbReference>
<feature type="transmembrane region" description="Helical" evidence="1">
    <location>
        <begin position="124"/>
        <end position="145"/>
    </location>
</feature>
<keyword evidence="1" id="KW-0472">Membrane</keyword>
<evidence type="ECO:0000313" key="3">
    <source>
        <dbReference type="EMBL" id="RAW52032.1"/>
    </source>
</evidence>
<dbReference type="Gene3D" id="3.30.565.10">
    <property type="entry name" value="Histidine kinase-like ATPase, C-terminal domain"/>
    <property type="match status" value="1"/>
</dbReference>
<accession>A0A329TRA1</accession>
<dbReference type="AlphaFoldDB" id="A0A329TRA1"/>
<dbReference type="RefSeq" id="WP_112114639.1">
    <property type="nucleotide sequence ID" value="NZ_PRKZ01000001.1"/>
</dbReference>
<organism evidence="3 4">
    <name type="scientific">Faecalibacterium prausnitzii</name>
    <dbReference type="NCBI Taxonomy" id="853"/>
    <lineage>
        <taxon>Bacteria</taxon>
        <taxon>Bacillati</taxon>
        <taxon>Bacillota</taxon>
        <taxon>Clostridia</taxon>
        <taxon>Eubacteriales</taxon>
        <taxon>Oscillospiraceae</taxon>
        <taxon>Faecalibacterium</taxon>
    </lineage>
</organism>
<dbReference type="SMART" id="SM00387">
    <property type="entry name" value="HATPase_c"/>
    <property type="match status" value="1"/>
</dbReference>
<evidence type="ECO:0000256" key="1">
    <source>
        <dbReference type="SAM" id="Phobius"/>
    </source>
</evidence>
<feature type="transmembrane region" description="Helical" evidence="1">
    <location>
        <begin position="6"/>
        <end position="27"/>
    </location>
</feature>
<dbReference type="Pfam" id="PF14501">
    <property type="entry name" value="HATPase_c_5"/>
    <property type="match status" value="1"/>
</dbReference>
<dbReference type="PANTHER" id="PTHR40448">
    <property type="entry name" value="TWO-COMPONENT SENSOR HISTIDINE KINASE"/>
    <property type="match status" value="1"/>
</dbReference>
<dbReference type="InterPro" id="IPR032834">
    <property type="entry name" value="NatK-like_C"/>
</dbReference>
<dbReference type="SUPFAM" id="SSF55874">
    <property type="entry name" value="ATPase domain of HSP90 chaperone/DNA topoisomerase II/histidine kinase"/>
    <property type="match status" value="1"/>
</dbReference>
<gene>
    <name evidence="3" type="ORF">C4N25_01050</name>
</gene>
<feature type="transmembrane region" description="Helical" evidence="1">
    <location>
        <begin position="39"/>
        <end position="56"/>
    </location>
</feature>
<dbReference type="PANTHER" id="PTHR40448:SF1">
    <property type="entry name" value="TWO-COMPONENT SENSOR HISTIDINE KINASE"/>
    <property type="match status" value="1"/>
</dbReference>
<evidence type="ECO:0000313" key="4">
    <source>
        <dbReference type="Proteomes" id="UP000251634"/>
    </source>
</evidence>
<dbReference type="Proteomes" id="UP000251634">
    <property type="component" value="Unassembled WGS sequence"/>
</dbReference>
<feature type="domain" description="Histidine kinase/HSP90-like ATPase" evidence="2">
    <location>
        <begin position="322"/>
        <end position="427"/>
    </location>
</feature>
<dbReference type="InterPro" id="IPR003594">
    <property type="entry name" value="HATPase_dom"/>
</dbReference>
<keyword evidence="1" id="KW-1133">Transmembrane helix</keyword>
<feature type="transmembrane region" description="Helical" evidence="1">
    <location>
        <begin position="188"/>
        <end position="207"/>
    </location>
</feature>